<dbReference type="Proteomes" id="UP000199687">
    <property type="component" value="Unassembled WGS sequence"/>
</dbReference>
<organism evidence="1 2">
    <name type="scientific">Gracilibacillus ureilyticus</name>
    <dbReference type="NCBI Taxonomy" id="531814"/>
    <lineage>
        <taxon>Bacteria</taxon>
        <taxon>Bacillati</taxon>
        <taxon>Bacillota</taxon>
        <taxon>Bacilli</taxon>
        <taxon>Bacillales</taxon>
        <taxon>Bacillaceae</taxon>
        <taxon>Gracilibacillus</taxon>
    </lineage>
</organism>
<accession>A0A1H9RWQ9</accession>
<proteinExistence type="predicted"/>
<name>A0A1H9RWQ9_9BACI</name>
<dbReference type="OrthoDB" id="2738903at2"/>
<evidence type="ECO:0000313" key="1">
    <source>
        <dbReference type="EMBL" id="SER76339.1"/>
    </source>
</evidence>
<sequence length="94" mass="11039">MKKNNFDGLGRQLIANYLKNYETQLEKKDGEGSGSFVFLDHQTLQMILAYMFAQMEQEQTDTYDTSEIELQIERIIAQQEEQFNGIIRILEEKV</sequence>
<reference evidence="1 2" key="1">
    <citation type="submission" date="2016-10" db="EMBL/GenBank/DDBJ databases">
        <authorList>
            <person name="de Groot N.N."/>
        </authorList>
    </citation>
    <scope>NUCLEOTIDE SEQUENCE [LARGE SCALE GENOMIC DNA]</scope>
    <source>
        <strain evidence="1 2">CGMCC 1.7727</strain>
    </source>
</reference>
<gene>
    <name evidence="1" type="ORF">SAMN04487944_109167</name>
</gene>
<dbReference type="RefSeq" id="WP_089740834.1">
    <property type="nucleotide sequence ID" value="NZ_FOGL01000009.1"/>
</dbReference>
<protein>
    <submittedName>
        <fullName evidence="1">Uncharacterized protein</fullName>
    </submittedName>
</protein>
<dbReference type="STRING" id="531814.SAMN04487944_109167"/>
<evidence type="ECO:0000313" key="2">
    <source>
        <dbReference type="Proteomes" id="UP000199687"/>
    </source>
</evidence>
<dbReference type="AlphaFoldDB" id="A0A1H9RWQ9"/>
<keyword evidence="2" id="KW-1185">Reference proteome</keyword>
<dbReference type="EMBL" id="FOGL01000009">
    <property type="protein sequence ID" value="SER76339.1"/>
    <property type="molecule type" value="Genomic_DNA"/>
</dbReference>